<proteinExistence type="predicted"/>
<protein>
    <submittedName>
        <fullName evidence="1">Uncharacterized protein</fullName>
    </submittedName>
</protein>
<accession>L8WS95</accession>
<evidence type="ECO:0000313" key="2">
    <source>
        <dbReference type="Proteomes" id="UP000011668"/>
    </source>
</evidence>
<dbReference type="EMBL" id="AFRT01001304">
    <property type="protein sequence ID" value="ELU40835.1"/>
    <property type="molecule type" value="Genomic_DNA"/>
</dbReference>
<keyword evidence="2" id="KW-1185">Reference proteome</keyword>
<name>L8WS95_THACA</name>
<sequence>MGTLTLLQALGVQLEGMASNCFIAERNYSSTFRHHSAAYI</sequence>
<comment type="caution">
    <text evidence="1">The sequence shown here is derived from an EMBL/GenBank/DDBJ whole genome shotgun (WGS) entry which is preliminary data.</text>
</comment>
<organism evidence="1 2">
    <name type="scientific">Thanatephorus cucumeris (strain AG1-IA)</name>
    <name type="common">Rice sheath blight fungus</name>
    <name type="synonym">Rhizoctonia solani</name>
    <dbReference type="NCBI Taxonomy" id="983506"/>
    <lineage>
        <taxon>Eukaryota</taxon>
        <taxon>Fungi</taxon>
        <taxon>Dikarya</taxon>
        <taxon>Basidiomycota</taxon>
        <taxon>Agaricomycotina</taxon>
        <taxon>Agaricomycetes</taxon>
        <taxon>Cantharellales</taxon>
        <taxon>Ceratobasidiaceae</taxon>
        <taxon>Rhizoctonia</taxon>
        <taxon>Rhizoctonia solani AG-1</taxon>
    </lineage>
</organism>
<dbReference type="HOGENOM" id="CLU_3299675_0_0_1"/>
<gene>
    <name evidence="1" type="ORF">AG1IA_05137</name>
</gene>
<dbReference type="Proteomes" id="UP000011668">
    <property type="component" value="Unassembled WGS sequence"/>
</dbReference>
<dbReference type="AlphaFoldDB" id="L8WS95"/>
<evidence type="ECO:0000313" key="1">
    <source>
        <dbReference type="EMBL" id="ELU40835.1"/>
    </source>
</evidence>
<reference evidence="1 2" key="1">
    <citation type="journal article" date="2013" name="Nat. Commun.">
        <title>The evolution and pathogenic mechanisms of the rice sheath blight pathogen.</title>
        <authorList>
            <person name="Zheng A."/>
            <person name="Lin R."/>
            <person name="Xu L."/>
            <person name="Qin P."/>
            <person name="Tang C."/>
            <person name="Ai P."/>
            <person name="Zhang D."/>
            <person name="Liu Y."/>
            <person name="Sun Z."/>
            <person name="Feng H."/>
            <person name="Wang Y."/>
            <person name="Chen Y."/>
            <person name="Liang X."/>
            <person name="Fu R."/>
            <person name="Li Q."/>
            <person name="Zhang J."/>
            <person name="Yu X."/>
            <person name="Xie Z."/>
            <person name="Ding L."/>
            <person name="Guan P."/>
            <person name="Tang J."/>
            <person name="Liang Y."/>
            <person name="Wang S."/>
            <person name="Deng Q."/>
            <person name="Li S."/>
            <person name="Zhu J."/>
            <person name="Wang L."/>
            <person name="Liu H."/>
            <person name="Li P."/>
        </authorList>
    </citation>
    <scope>NUCLEOTIDE SEQUENCE [LARGE SCALE GENOMIC DNA]</scope>
    <source>
        <strain evidence="2">AG-1 IA</strain>
    </source>
</reference>